<dbReference type="InterPro" id="IPR016032">
    <property type="entry name" value="Sig_transdc_resp-reg_C-effctor"/>
</dbReference>
<keyword evidence="2" id="KW-0238">DNA-binding</keyword>
<feature type="domain" description="Response regulatory" evidence="5">
    <location>
        <begin position="7"/>
        <end position="125"/>
    </location>
</feature>
<dbReference type="Pfam" id="PF00072">
    <property type="entry name" value="Response_reg"/>
    <property type="match status" value="1"/>
</dbReference>
<feature type="modified residue" description="4-aspartylphosphate" evidence="3">
    <location>
        <position position="60"/>
    </location>
</feature>
<dbReference type="Gene3D" id="3.40.50.2300">
    <property type="match status" value="1"/>
</dbReference>
<dbReference type="InterPro" id="IPR001789">
    <property type="entry name" value="Sig_transdc_resp-reg_receiver"/>
</dbReference>
<evidence type="ECO:0000256" key="3">
    <source>
        <dbReference type="PROSITE-ProRule" id="PRU00169"/>
    </source>
</evidence>
<evidence type="ECO:0000259" key="5">
    <source>
        <dbReference type="PROSITE" id="PS50110"/>
    </source>
</evidence>
<dbReference type="AlphaFoldDB" id="A0A084SSR2"/>
<evidence type="ECO:0000313" key="7">
    <source>
        <dbReference type="Proteomes" id="UP000028547"/>
    </source>
</evidence>
<evidence type="ECO:0008006" key="8">
    <source>
        <dbReference type="Google" id="ProtNLM"/>
    </source>
</evidence>
<dbReference type="PROSITE" id="PS00622">
    <property type="entry name" value="HTH_LUXR_1"/>
    <property type="match status" value="1"/>
</dbReference>
<dbReference type="InterPro" id="IPR039420">
    <property type="entry name" value="WalR-like"/>
</dbReference>
<evidence type="ECO:0000256" key="1">
    <source>
        <dbReference type="ARBA" id="ARBA00022553"/>
    </source>
</evidence>
<sequence>MSQRSVRLLVVEDDPRVRQGLLHAVPWESGGMSVVGSCESVGEALALVERGLEFEVGLIDLGLPDRPGTELMLALSRLQPEACLLALTSFDDADSIFGALKAGARGYLLKDTPPERLVRAVREAAEGGAPMTPAVARKVVESFSRPPPGAGCEELTPREREVLQLLTQGVAYAGVAERLGMGLGTVQTYVKSLYRKLRVRSKAEATAVALRRGLVSPR</sequence>
<protein>
    <recommendedName>
        <fullName evidence="8">LuxR family transcriptional regulator</fullName>
    </recommendedName>
</protein>
<comment type="caution">
    <text evidence="6">The sequence shown here is derived from an EMBL/GenBank/DDBJ whole genome shotgun (WGS) entry which is preliminary data.</text>
</comment>
<dbReference type="PANTHER" id="PTHR43214:SF43">
    <property type="entry name" value="TWO-COMPONENT RESPONSE REGULATOR"/>
    <property type="match status" value="1"/>
</dbReference>
<dbReference type="PANTHER" id="PTHR43214">
    <property type="entry name" value="TWO-COMPONENT RESPONSE REGULATOR"/>
    <property type="match status" value="1"/>
</dbReference>
<dbReference type="InterPro" id="IPR058245">
    <property type="entry name" value="NreC/VraR/RcsB-like_REC"/>
</dbReference>
<dbReference type="SUPFAM" id="SSF46894">
    <property type="entry name" value="C-terminal effector domain of the bipartite response regulators"/>
    <property type="match status" value="1"/>
</dbReference>
<dbReference type="GO" id="GO:0006355">
    <property type="term" value="P:regulation of DNA-templated transcription"/>
    <property type="evidence" value="ECO:0007669"/>
    <property type="project" value="InterPro"/>
</dbReference>
<dbReference type="SUPFAM" id="SSF52172">
    <property type="entry name" value="CheY-like"/>
    <property type="match status" value="1"/>
</dbReference>
<evidence type="ECO:0000259" key="4">
    <source>
        <dbReference type="PROSITE" id="PS50043"/>
    </source>
</evidence>
<reference evidence="6 7" key="1">
    <citation type="submission" date="2014-07" db="EMBL/GenBank/DDBJ databases">
        <title>Draft Genome Sequence of Gephyronic Acid Producer, Cystobacter violaceus Strain Cb vi76.</title>
        <authorList>
            <person name="Stevens D.C."/>
            <person name="Young J."/>
            <person name="Carmichael R."/>
            <person name="Tan J."/>
            <person name="Taylor R.E."/>
        </authorList>
    </citation>
    <scope>NUCLEOTIDE SEQUENCE [LARGE SCALE GENOMIC DNA]</scope>
    <source>
        <strain evidence="6 7">Cb vi76</strain>
    </source>
</reference>
<accession>A0A084SSR2</accession>
<dbReference type="RefSeq" id="WP_043398665.1">
    <property type="nucleotide sequence ID" value="NZ_JPMI01000142.1"/>
</dbReference>
<dbReference type="GO" id="GO:0000160">
    <property type="term" value="P:phosphorelay signal transduction system"/>
    <property type="evidence" value="ECO:0007669"/>
    <property type="project" value="InterPro"/>
</dbReference>
<dbReference type="Pfam" id="PF00196">
    <property type="entry name" value="GerE"/>
    <property type="match status" value="1"/>
</dbReference>
<dbReference type="InterPro" id="IPR000792">
    <property type="entry name" value="Tscrpt_reg_LuxR_C"/>
</dbReference>
<keyword evidence="1 3" id="KW-0597">Phosphoprotein</keyword>
<dbReference type="CDD" id="cd17535">
    <property type="entry name" value="REC_NarL-like"/>
    <property type="match status" value="1"/>
</dbReference>
<feature type="domain" description="HTH luxR-type" evidence="4">
    <location>
        <begin position="148"/>
        <end position="213"/>
    </location>
</feature>
<dbReference type="CDD" id="cd06170">
    <property type="entry name" value="LuxR_C_like"/>
    <property type="match status" value="1"/>
</dbReference>
<proteinExistence type="predicted"/>
<evidence type="ECO:0000313" key="6">
    <source>
        <dbReference type="EMBL" id="KFA91497.1"/>
    </source>
</evidence>
<dbReference type="PRINTS" id="PR00038">
    <property type="entry name" value="HTHLUXR"/>
</dbReference>
<organism evidence="6 7">
    <name type="scientific">Archangium violaceum Cb vi76</name>
    <dbReference type="NCBI Taxonomy" id="1406225"/>
    <lineage>
        <taxon>Bacteria</taxon>
        <taxon>Pseudomonadati</taxon>
        <taxon>Myxococcota</taxon>
        <taxon>Myxococcia</taxon>
        <taxon>Myxococcales</taxon>
        <taxon>Cystobacterineae</taxon>
        <taxon>Archangiaceae</taxon>
        <taxon>Archangium</taxon>
    </lineage>
</organism>
<evidence type="ECO:0000256" key="2">
    <source>
        <dbReference type="ARBA" id="ARBA00023125"/>
    </source>
</evidence>
<dbReference type="InterPro" id="IPR011006">
    <property type="entry name" value="CheY-like_superfamily"/>
</dbReference>
<name>A0A084SSR2_9BACT</name>
<gene>
    <name evidence="6" type="ORF">Q664_22095</name>
</gene>
<dbReference type="GO" id="GO:0003677">
    <property type="term" value="F:DNA binding"/>
    <property type="evidence" value="ECO:0007669"/>
    <property type="project" value="UniProtKB-KW"/>
</dbReference>
<dbReference type="SMART" id="SM00421">
    <property type="entry name" value="HTH_LUXR"/>
    <property type="match status" value="1"/>
</dbReference>
<dbReference type="Proteomes" id="UP000028547">
    <property type="component" value="Unassembled WGS sequence"/>
</dbReference>
<dbReference type="SMART" id="SM00448">
    <property type="entry name" value="REC"/>
    <property type="match status" value="1"/>
</dbReference>
<dbReference type="PROSITE" id="PS50043">
    <property type="entry name" value="HTH_LUXR_2"/>
    <property type="match status" value="1"/>
</dbReference>
<dbReference type="PROSITE" id="PS50110">
    <property type="entry name" value="RESPONSE_REGULATORY"/>
    <property type="match status" value="1"/>
</dbReference>
<dbReference type="EMBL" id="JPMI01000142">
    <property type="protein sequence ID" value="KFA91497.1"/>
    <property type="molecule type" value="Genomic_DNA"/>
</dbReference>